<dbReference type="Proteomes" id="UP000507470">
    <property type="component" value="Unassembled WGS sequence"/>
</dbReference>
<proteinExistence type="predicted"/>
<dbReference type="GO" id="GO:0016747">
    <property type="term" value="F:acyltransferase activity, transferring groups other than amino-acyl groups"/>
    <property type="evidence" value="ECO:0007669"/>
    <property type="project" value="InterPro"/>
</dbReference>
<dbReference type="InterPro" id="IPR016181">
    <property type="entry name" value="Acyl_CoA_acyltransferase"/>
</dbReference>
<dbReference type="Pfam" id="PF00583">
    <property type="entry name" value="Acetyltransf_1"/>
    <property type="match status" value="1"/>
</dbReference>
<gene>
    <name evidence="2" type="ORF">MCOR_23491</name>
</gene>
<dbReference type="InterPro" id="IPR000182">
    <property type="entry name" value="GNAT_dom"/>
</dbReference>
<evidence type="ECO:0000313" key="2">
    <source>
        <dbReference type="EMBL" id="CAC5388212.1"/>
    </source>
</evidence>
<accession>A0A6J8BX06</accession>
<name>A0A6J8BX06_MYTCO</name>
<dbReference type="SUPFAM" id="SSF55729">
    <property type="entry name" value="Acyl-CoA N-acyltransferases (Nat)"/>
    <property type="match status" value="1"/>
</dbReference>
<feature type="domain" description="N-acetyltransferase" evidence="1">
    <location>
        <begin position="108"/>
        <end position="269"/>
    </location>
</feature>
<dbReference type="CDD" id="cd04301">
    <property type="entry name" value="NAT_SF"/>
    <property type="match status" value="1"/>
</dbReference>
<protein>
    <recommendedName>
        <fullName evidence="1">N-acetyltransferase domain-containing protein</fullName>
    </recommendedName>
</protein>
<dbReference type="OrthoDB" id="6133707at2759"/>
<sequence length="274" mass="31027">MRFPLCPRLSRSSKATDEILQYLLHINVTSDKVVVISCVQVSLLHTVMSALKMKLSSMFRCLKEPDHDFSYKRRRRRSSLGLMLRGDRNRCLQDMLPMATQLPDGRQAYIDYMTHDQMTETYNLIQACAQEGEGFAVDEYPTEDEFREDIKGGDSFAIICDTTGEMIAGFILAISKFYRGSAGAVDPFLVVRSSERKRGIGEFIMNRVIEFSKYLNYQGIYVDTFSNNAALIRILDKVGGFTKVGYLPLGGLMKNGYAVSSIVYYREISNSKVS</sequence>
<reference evidence="2 3" key="1">
    <citation type="submission" date="2020-06" db="EMBL/GenBank/DDBJ databases">
        <authorList>
            <person name="Li R."/>
            <person name="Bekaert M."/>
        </authorList>
    </citation>
    <scope>NUCLEOTIDE SEQUENCE [LARGE SCALE GENOMIC DNA]</scope>
    <source>
        <strain evidence="3">wild</strain>
    </source>
</reference>
<dbReference type="EMBL" id="CACVKT020004142">
    <property type="protein sequence ID" value="CAC5388212.1"/>
    <property type="molecule type" value="Genomic_DNA"/>
</dbReference>
<keyword evidence="3" id="KW-1185">Reference proteome</keyword>
<dbReference type="PROSITE" id="PS51186">
    <property type="entry name" value="GNAT"/>
    <property type="match status" value="1"/>
</dbReference>
<organism evidence="2 3">
    <name type="scientific">Mytilus coruscus</name>
    <name type="common">Sea mussel</name>
    <dbReference type="NCBI Taxonomy" id="42192"/>
    <lineage>
        <taxon>Eukaryota</taxon>
        <taxon>Metazoa</taxon>
        <taxon>Spiralia</taxon>
        <taxon>Lophotrochozoa</taxon>
        <taxon>Mollusca</taxon>
        <taxon>Bivalvia</taxon>
        <taxon>Autobranchia</taxon>
        <taxon>Pteriomorphia</taxon>
        <taxon>Mytilida</taxon>
        <taxon>Mytiloidea</taxon>
        <taxon>Mytilidae</taxon>
        <taxon>Mytilinae</taxon>
        <taxon>Mytilus</taxon>
    </lineage>
</organism>
<evidence type="ECO:0000259" key="1">
    <source>
        <dbReference type="PROSITE" id="PS51186"/>
    </source>
</evidence>
<dbReference type="Gene3D" id="3.40.630.30">
    <property type="match status" value="1"/>
</dbReference>
<dbReference type="AlphaFoldDB" id="A0A6J8BX06"/>
<evidence type="ECO:0000313" key="3">
    <source>
        <dbReference type="Proteomes" id="UP000507470"/>
    </source>
</evidence>